<dbReference type="InterPro" id="IPR001138">
    <property type="entry name" value="Zn2Cys6_DnaBD"/>
</dbReference>
<dbReference type="InterPro" id="IPR036864">
    <property type="entry name" value="Zn2-C6_fun-type_DNA-bd_sf"/>
</dbReference>
<evidence type="ECO:0000256" key="1">
    <source>
        <dbReference type="ARBA" id="ARBA00023015"/>
    </source>
</evidence>
<feature type="region of interest" description="Disordered" evidence="5">
    <location>
        <begin position="79"/>
        <end position="172"/>
    </location>
</feature>
<dbReference type="CDD" id="cd12148">
    <property type="entry name" value="fungal_TF_MHR"/>
    <property type="match status" value="1"/>
</dbReference>
<dbReference type="GO" id="GO:0005634">
    <property type="term" value="C:nucleus"/>
    <property type="evidence" value="ECO:0007669"/>
    <property type="project" value="TreeGrafter"/>
</dbReference>
<accession>A0A0N0NKS2</accession>
<gene>
    <name evidence="7" type="ORF">AB675_1124</name>
</gene>
<dbReference type="InterPro" id="IPR052780">
    <property type="entry name" value="AAA_Catabolism_Regulators"/>
</dbReference>
<dbReference type="Gene3D" id="4.10.240.10">
    <property type="entry name" value="Zn(2)-C6 fungal-type DNA-binding domain"/>
    <property type="match status" value="1"/>
</dbReference>
<feature type="region of interest" description="Disordered" evidence="5">
    <location>
        <begin position="1"/>
        <end position="41"/>
    </location>
</feature>
<comment type="caution">
    <text evidence="7">The sequence shown here is derived from an EMBL/GenBank/DDBJ whole genome shotgun (WGS) entry which is preliminary data.</text>
</comment>
<dbReference type="PROSITE" id="PS50048">
    <property type="entry name" value="ZN2_CY6_FUNGAL_2"/>
    <property type="match status" value="1"/>
</dbReference>
<dbReference type="OrthoDB" id="2262349at2759"/>
<dbReference type="GO" id="GO:0009074">
    <property type="term" value="P:aromatic amino acid family catabolic process"/>
    <property type="evidence" value="ECO:0007669"/>
    <property type="project" value="TreeGrafter"/>
</dbReference>
<reference evidence="7 8" key="1">
    <citation type="submission" date="2015-06" db="EMBL/GenBank/DDBJ databases">
        <title>Draft genome of the ant-associated black yeast Phialophora attae CBS 131958.</title>
        <authorList>
            <person name="Moreno L.F."/>
            <person name="Stielow B.J."/>
            <person name="de Hoog S."/>
            <person name="Vicente V.A."/>
            <person name="Weiss V.A."/>
            <person name="de Vries M."/>
            <person name="Cruz L.M."/>
            <person name="Souza E.M."/>
        </authorList>
    </citation>
    <scope>NUCLEOTIDE SEQUENCE [LARGE SCALE GENOMIC DNA]</scope>
    <source>
        <strain evidence="7 8">CBS 131958</strain>
    </source>
</reference>
<feature type="region of interest" description="Disordered" evidence="5">
    <location>
        <begin position="738"/>
        <end position="768"/>
    </location>
</feature>
<dbReference type="STRING" id="1664694.A0A0N0NKS2"/>
<protein>
    <submittedName>
        <fullName evidence="7">Transcriptional activator ARO80</fullName>
    </submittedName>
</protein>
<evidence type="ECO:0000256" key="4">
    <source>
        <dbReference type="ARBA" id="ARBA00023242"/>
    </source>
</evidence>
<keyword evidence="3" id="KW-0804">Transcription</keyword>
<dbReference type="EMBL" id="LFJN01000020">
    <property type="protein sequence ID" value="KPI38169.1"/>
    <property type="molecule type" value="Genomic_DNA"/>
</dbReference>
<feature type="region of interest" description="Disordered" evidence="5">
    <location>
        <begin position="409"/>
        <end position="428"/>
    </location>
</feature>
<evidence type="ECO:0000256" key="2">
    <source>
        <dbReference type="ARBA" id="ARBA00023125"/>
    </source>
</evidence>
<dbReference type="Pfam" id="PF00172">
    <property type="entry name" value="Zn_clus"/>
    <property type="match status" value="1"/>
</dbReference>
<dbReference type="GO" id="GO:0045944">
    <property type="term" value="P:positive regulation of transcription by RNA polymerase II"/>
    <property type="evidence" value="ECO:0007669"/>
    <property type="project" value="TreeGrafter"/>
</dbReference>
<name>A0A0N0NKS2_9EURO</name>
<evidence type="ECO:0000259" key="6">
    <source>
        <dbReference type="PROSITE" id="PS50048"/>
    </source>
</evidence>
<feature type="compositionally biased region" description="Basic and acidic residues" evidence="5">
    <location>
        <begin position="415"/>
        <end position="425"/>
    </location>
</feature>
<dbReference type="SMART" id="SM00066">
    <property type="entry name" value="GAL4"/>
    <property type="match status" value="1"/>
</dbReference>
<sequence>MSYNVNVGDAIGLPRADTSPGPDAADGDGDQSSAKHRRNYQACEGCRLRKVKCDLGPVDAPHPPPCARCRREAKECTFADTRKKRKSPSPTSSPPDDTHVDKRPRTTSHTQTPSPATQPGNAAFGWPSGQVSPGLPMQAQPITSPPNMPPRYGNPGNASQSKKDGNSELMSQAAESFVHDPIATSERSLHLLANTANSMQQQGRTEMNAQLKRKLIAPGMPHVNRDGSILDPDQIVAYRHALKIWNSMAFVRSGFFSAEEGIAYVDYFYDRLQPMTPIVLPDYRDVRKHLELWTSEPILALAILTVASRYKELTGASSTSRQYSIHDNLWRALTSKVQRLLWGQEKFGGGKHGKTRELANGQLTWVGSLRTLGTIEALLLLTDWQPRSLHFSPGNDEISLLAENFMGEDNGDGTNYHESDGDNHDNAAGSSWLEPAWRSDRMSWDLLSLAQALACELGAFDDPRSRHGRDDPDLPRKNRIRRMLTVYAAQTSGRIGIPSILRFDETVLDQWRNIDSTRSERVDRMQSLWAHIANIMDEANREIFPSREYTINLTRGTKYRDRIQKFTPLLNDWMDHFKRDRGVLDEVMDSILLMEFEYARLYINSIGLQHVVEQWVQPGSSPNNMVRSVSNNKQYIDQFTEAALHILELVSGKMNALGVLRDAPVRTFLRTLSAMMFTLKRLSIGNHEKMVRKSIDLLEKVTKLLTTQVVDDVHLSGSTARMIEGILMKVKETMIRVQKRPNGSGQPSREHTPGRALSPQVNHNGNDHHQRFMDPNQAYGNGVPPFSAGYSDPLANIEARPMAEFSDRTFIPPPNFGDFDPALDDGIDHSVNSEPNADWLTLPLDALNNMDGFRVDQGFHGIGPTVGTQDMLEVLTQAPFDQHTMQWLNQDHLYDFQ</sequence>
<dbReference type="GO" id="GO:0008270">
    <property type="term" value="F:zinc ion binding"/>
    <property type="evidence" value="ECO:0007669"/>
    <property type="project" value="InterPro"/>
</dbReference>
<dbReference type="SUPFAM" id="SSF57701">
    <property type="entry name" value="Zn2/Cys6 DNA-binding domain"/>
    <property type="match status" value="1"/>
</dbReference>
<keyword evidence="8" id="KW-1185">Reference proteome</keyword>
<keyword evidence="4" id="KW-0539">Nucleus</keyword>
<evidence type="ECO:0000313" key="8">
    <source>
        <dbReference type="Proteomes" id="UP000038010"/>
    </source>
</evidence>
<feature type="compositionally biased region" description="Polar residues" evidence="5">
    <location>
        <begin position="107"/>
        <end position="120"/>
    </location>
</feature>
<evidence type="ECO:0000313" key="7">
    <source>
        <dbReference type="EMBL" id="KPI38169.1"/>
    </source>
</evidence>
<dbReference type="GO" id="GO:0000981">
    <property type="term" value="F:DNA-binding transcription factor activity, RNA polymerase II-specific"/>
    <property type="evidence" value="ECO:0007669"/>
    <property type="project" value="InterPro"/>
</dbReference>
<dbReference type="VEuPathDB" id="FungiDB:AB675_1124"/>
<dbReference type="RefSeq" id="XP_017998132.1">
    <property type="nucleotide sequence ID" value="XM_018140078.1"/>
</dbReference>
<dbReference type="GO" id="GO:0003677">
    <property type="term" value="F:DNA binding"/>
    <property type="evidence" value="ECO:0007669"/>
    <property type="project" value="UniProtKB-KW"/>
</dbReference>
<dbReference type="GeneID" id="28731948"/>
<keyword evidence="1" id="KW-0805">Transcription regulation</keyword>
<proteinExistence type="predicted"/>
<evidence type="ECO:0000256" key="5">
    <source>
        <dbReference type="SAM" id="MobiDB-lite"/>
    </source>
</evidence>
<dbReference type="Proteomes" id="UP000038010">
    <property type="component" value="Unassembled WGS sequence"/>
</dbReference>
<dbReference type="PANTHER" id="PTHR31644">
    <property type="entry name" value="TRANSCRIPTIONAL ACTIVATOR ARO80-RELATED"/>
    <property type="match status" value="1"/>
</dbReference>
<feature type="domain" description="Zn(2)-C6 fungal-type" evidence="6">
    <location>
        <begin position="42"/>
        <end position="78"/>
    </location>
</feature>
<dbReference type="CDD" id="cd00067">
    <property type="entry name" value="GAL4"/>
    <property type="match status" value="1"/>
</dbReference>
<dbReference type="AlphaFoldDB" id="A0A0N0NKS2"/>
<evidence type="ECO:0000256" key="3">
    <source>
        <dbReference type="ARBA" id="ARBA00023163"/>
    </source>
</evidence>
<keyword evidence="2" id="KW-0238">DNA-binding</keyword>
<organism evidence="7 8">
    <name type="scientific">Cyphellophora attinorum</name>
    <dbReference type="NCBI Taxonomy" id="1664694"/>
    <lineage>
        <taxon>Eukaryota</taxon>
        <taxon>Fungi</taxon>
        <taxon>Dikarya</taxon>
        <taxon>Ascomycota</taxon>
        <taxon>Pezizomycotina</taxon>
        <taxon>Eurotiomycetes</taxon>
        <taxon>Chaetothyriomycetidae</taxon>
        <taxon>Chaetothyriales</taxon>
        <taxon>Cyphellophoraceae</taxon>
        <taxon>Cyphellophora</taxon>
    </lineage>
</organism>
<dbReference type="PROSITE" id="PS00463">
    <property type="entry name" value="ZN2_CY6_FUNGAL_1"/>
    <property type="match status" value="1"/>
</dbReference>
<dbReference type="PANTHER" id="PTHR31644:SF2">
    <property type="entry name" value="TRANSCRIPTIONAL ACTIVATOR ARO80-RELATED"/>
    <property type="match status" value="1"/>
</dbReference>